<dbReference type="EC" id="2.7.11.1" evidence="1"/>
<keyword evidence="2" id="KW-0723">Serine/threonine-protein kinase</keyword>
<dbReference type="PROSITE" id="PS00108">
    <property type="entry name" value="PROTEIN_KINASE_ST"/>
    <property type="match status" value="1"/>
</dbReference>
<evidence type="ECO:0000256" key="1">
    <source>
        <dbReference type="ARBA" id="ARBA00012513"/>
    </source>
</evidence>
<organism evidence="10 11">
    <name type="scientific">Penicillium hetheringtonii</name>
    <dbReference type="NCBI Taxonomy" id="911720"/>
    <lineage>
        <taxon>Eukaryota</taxon>
        <taxon>Fungi</taxon>
        <taxon>Dikarya</taxon>
        <taxon>Ascomycota</taxon>
        <taxon>Pezizomycotina</taxon>
        <taxon>Eurotiomycetes</taxon>
        <taxon>Eurotiomycetidae</taxon>
        <taxon>Eurotiales</taxon>
        <taxon>Aspergillaceae</taxon>
        <taxon>Penicillium</taxon>
    </lineage>
</organism>
<dbReference type="GO" id="GO:0005524">
    <property type="term" value="F:ATP binding"/>
    <property type="evidence" value="ECO:0007669"/>
    <property type="project" value="UniProtKB-KW"/>
</dbReference>
<evidence type="ECO:0000256" key="4">
    <source>
        <dbReference type="ARBA" id="ARBA00022741"/>
    </source>
</evidence>
<dbReference type="Pfam" id="PF00069">
    <property type="entry name" value="Pkinase"/>
    <property type="match status" value="1"/>
</dbReference>
<keyword evidence="3" id="KW-0808">Transferase</keyword>
<reference evidence="10 11" key="1">
    <citation type="journal article" date="2023" name="IMA Fungus">
        <title>Comparative genomic study of the Penicillium genus elucidates a diverse pangenome and 15 lateral gene transfer events.</title>
        <authorList>
            <person name="Petersen C."/>
            <person name="Sorensen T."/>
            <person name="Nielsen M.R."/>
            <person name="Sondergaard T.E."/>
            <person name="Sorensen J.L."/>
            <person name="Fitzpatrick D.A."/>
            <person name="Frisvad J.C."/>
            <person name="Nielsen K.L."/>
        </authorList>
    </citation>
    <scope>NUCLEOTIDE SEQUENCE [LARGE SCALE GENOMIC DNA]</scope>
    <source>
        <strain evidence="10 11">IBT 29057</strain>
    </source>
</reference>
<evidence type="ECO:0000256" key="3">
    <source>
        <dbReference type="ARBA" id="ARBA00022679"/>
    </source>
</evidence>
<dbReference type="AlphaFoldDB" id="A0AAD6DC21"/>
<comment type="catalytic activity">
    <reaction evidence="8">
        <text>L-seryl-[protein] + ATP = O-phospho-L-seryl-[protein] + ADP + H(+)</text>
        <dbReference type="Rhea" id="RHEA:17989"/>
        <dbReference type="Rhea" id="RHEA-COMP:9863"/>
        <dbReference type="Rhea" id="RHEA-COMP:11604"/>
        <dbReference type="ChEBI" id="CHEBI:15378"/>
        <dbReference type="ChEBI" id="CHEBI:29999"/>
        <dbReference type="ChEBI" id="CHEBI:30616"/>
        <dbReference type="ChEBI" id="CHEBI:83421"/>
        <dbReference type="ChEBI" id="CHEBI:456216"/>
        <dbReference type="EC" id="2.7.11.1"/>
    </reaction>
</comment>
<protein>
    <recommendedName>
        <fullName evidence="1">non-specific serine/threonine protein kinase</fullName>
        <ecNumber evidence="1">2.7.11.1</ecNumber>
    </recommendedName>
</protein>
<dbReference type="InterPro" id="IPR008271">
    <property type="entry name" value="Ser/Thr_kinase_AS"/>
</dbReference>
<dbReference type="PANTHER" id="PTHR24343">
    <property type="entry name" value="SERINE/THREONINE KINASE"/>
    <property type="match status" value="1"/>
</dbReference>
<gene>
    <name evidence="10" type="ORF">N7450_011663</name>
</gene>
<dbReference type="InterPro" id="IPR011009">
    <property type="entry name" value="Kinase-like_dom_sf"/>
</dbReference>
<comment type="catalytic activity">
    <reaction evidence="7">
        <text>L-threonyl-[protein] + ATP = O-phospho-L-threonyl-[protein] + ADP + H(+)</text>
        <dbReference type="Rhea" id="RHEA:46608"/>
        <dbReference type="Rhea" id="RHEA-COMP:11060"/>
        <dbReference type="Rhea" id="RHEA-COMP:11605"/>
        <dbReference type="ChEBI" id="CHEBI:15378"/>
        <dbReference type="ChEBI" id="CHEBI:30013"/>
        <dbReference type="ChEBI" id="CHEBI:30616"/>
        <dbReference type="ChEBI" id="CHEBI:61977"/>
        <dbReference type="ChEBI" id="CHEBI:456216"/>
        <dbReference type="EC" id="2.7.11.1"/>
    </reaction>
</comment>
<dbReference type="GO" id="GO:0030003">
    <property type="term" value="P:intracellular monoatomic cation homeostasis"/>
    <property type="evidence" value="ECO:0007669"/>
    <property type="project" value="TreeGrafter"/>
</dbReference>
<proteinExistence type="predicted"/>
<comment type="caution">
    <text evidence="10">The sequence shown here is derived from an EMBL/GenBank/DDBJ whole genome shotgun (WGS) entry which is preliminary data.</text>
</comment>
<sequence length="127" mass="14792">MGIAHRDLKPENLLVTENGDLKITDFCTAECFRLAWETDIHMSNTRRGSRPYVSPEQYLSKAFDPRRADIWAAAVTYIAMRTGRLLWMVATAEDENFRDYTADRQIGRGYYLIEDTCFVRCPKILYI</sequence>
<keyword evidence="4" id="KW-0547">Nucleotide-binding</keyword>
<name>A0AAD6DC21_9EURO</name>
<keyword evidence="5 10" id="KW-0418">Kinase</keyword>
<evidence type="ECO:0000313" key="11">
    <source>
        <dbReference type="Proteomes" id="UP001216150"/>
    </source>
</evidence>
<dbReference type="GO" id="GO:0004674">
    <property type="term" value="F:protein serine/threonine kinase activity"/>
    <property type="evidence" value="ECO:0007669"/>
    <property type="project" value="UniProtKB-KW"/>
</dbReference>
<evidence type="ECO:0000256" key="7">
    <source>
        <dbReference type="ARBA" id="ARBA00047899"/>
    </source>
</evidence>
<accession>A0AAD6DC21</accession>
<dbReference type="SUPFAM" id="SSF56112">
    <property type="entry name" value="Protein kinase-like (PK-like)"/>
    <property type="match status" value="1"/>
</dbReference>
<evidence type="ECO:0000259" key="9">
    <source>
        <dbReference type="PROSITE" id="PS50011"/>
    </source>
</evidence>
<dbReference type="Proteomes" id="UP001216150">
    <property type="component" value="Unassembled WGS sequence"/>
</dbReference>
<dbReference type="Gene3D" id="1.10.510.10">
    <property type="entry name" value="Transferase(Phosphotransferase) domain 1"/>
    <property type="match status" value="1"/>
</dbReference>
<dbReference type="PROSITE" id="PS50011">
    <property type="entry name" value="PROTEIN_KINASE_DOM"/>
    <property type="match status" value="1"/>
</dbReference>
<evidence type="ECO:0000256" key="6">
    <source>
        <dbReference type="ARBA" id="ARBA00022840"/>
    </source>
</evidence>
<keyword evidence="6" id="KW-0067">ATP-binding</keyword>
<dbReference type="EMBL" id="JAQJAC010000010">
    <property type="protein sequence ID" value="KAJ5569177.1"/>
    <property type="molecule type" value="Genomic_DNA"/>
</dbReference>
<keyword evidence="11" id="KW-1185">Reference proteome</keyword>
<evidence type="ECO:0000313" key="10">
    <source>
        <dbReference type="EMBL" id="KAJ5569177.1"/>
    </source>
</evidence>
<dbReference type="GO" id="GO:0005829">
    <property type="term" value="C:cytosol"/>
    <property type="evidence" value="ECO:0007669"/>
    <property type="project" value="TreeGrafter"/>
</dbReference>
<dbReference type="PANTHER" id="PTHR24343:SF558">
    <property type="entry name" value="PROTEIN KINASE DOMAIN-CONTAINING PROTEIN"/>
    <property type="match status" value="1"/>
</dbReference>
<evidence type="ECO:0000256" key="8">
    <source>
        <dbReference type="ARBA" id="ARBA00048679"/>
    </source>
</evidence>
<evidence type="ECO:0000256" key="2">
    <source>
        <dbReference type="ARBA" id="ARBA00022527"/>
    </source>
</evidence>
<dbReference type="InterPro" id="IPR000719">
    <property type="entry name" value="Prot_kinase_dom"/>
</dbReference>
<evidence type="ECO:0000256" key="5">
    <source>
        <dbReference type="ARBA" id="ARBA00022777"/>
    </source>
</evidence>
<feature type="domain" description="Protein kinase" evidence="9">
    <location>
        <begin position="1"/>
        <end position="127"/>
    </location>
</feature>